<dbReference type="Pfam" id="PF06022">
    <property type="entry name" value="Cir_Bir_Yir"/>
    <property type="match status" value="1"/>
</dbReference>
<feature type="non-terminal residue" evidence="2">
    <location>
        <position position="260"/>
    </location>
</feature>
<feature type="transmembrane region" description="Helical" evidence="1">
    <location>
        <begin position="242"/>
        <end position="259"/>
    </location>
</feature>
<organism evidence="2 3">
    <name type="scientific">Plasmodium chabaudi adami</name>
    <dbReference type="NCBI Taxonomy" id="5826"/>
    <lineage>
        <taxon>Eukaryota</taxon>
        <taxon>Sar</taxon>
        <taxon>Alveolata</taxon>
        <taxon>Apicomplexa</taxon>
        <taxon>Aconoidasida</taxon>
        <taxon>Haemosporida</taxon>
        <taxon>Plasmodiidae</taxon>
        <taxon>Plasmodium</taxon>
        <taxon>Plasmodium (Vinckeia)</taxon>
    </lineage>
</organism>
<evidence type="ECO:0000313" key="3">
    <source>
        <dbReference type="Proteomes" id="UP000195879"/>
    </source>
</evidence>
<dbReference type="AlphaFoldDB" id="A0A1D3LA26"/>
<protein>
    <submittedName>
        <fullName evidence="2">Plasmodium variant antigen protein Cir/Yir/Bir, putative</fullName>
    </submittedName>
</protein>
<name>A0A1D3LA26_PLACE</name>
<dbReference type="Proteomes" id="UP000195879">
    <property type="component" value="Unassembled WGS sequence"/>
</dbReference>
<gene>
    <name evidence="2" type="ORF">PCHDK_000531400</name>
</gene>
<dbReference type="EMBL" id="FMIO01000396">
    <property type="protein sequence ID" value="SCL92910.1"/>
    <property type="molecule type" value="Genomic_DNA"/>
</dbReference>
<dbReference type="InterPro" id="IPR006477">
    <property type="entry name" value="Yir_bir_cir"/>
</dbReference>
<reference evidence="2 3" key="1">
    <citation type="submission" date="2016-08" db="EMBL/GenBank/DDBJ databases">
        <authorList>
            <consortium name="Pathogen Informatics"/>
        </authorList>
    </citation>
    <scope>NUCLEOTIDE SEQUENCE [LARGE SCALE GENOMIC DNA]</scope>
    <source>
        <strain evidence="2 3">DK</strain>
    </source>
</reference>
<accession>A0A1D3LA26</accession>
<keyword evidence="1" id="KW-1133">Transmembrane helix</keyword>
<evidence type="ECO:0000256" key="1">
    <source>
        <dbReference type="SAM" id="Phobius"/>
    </source>
</evidence>
<sequence length="260" mass="30334">MAENMCRNFNNVWNDIPDQLDKGNYNFKDDTYSDNLFTDKSYGNDIDKVNAVSFWLFEQNLWDDSSSSINDKSNIDIVHYIVIWLIHMLRLKSDGKTDKVMEFYNKCINDDMSYINSIKNTNTIAYKSYMGLINSKLSLMNKGINDISKFYDAFKSLCNMYNEFDGDKPDCTQCLDDAKKFAKKYEILFNDTDTEDSLYSQILSILSTDYYNFIIQCYEKKKGCGRFPYLPPYSRSSLTKNALITFIFVAIPIFLGFAYK</sequence>
<evidence type="ECO:0000313" key="2">
    <source>
        <dbReference type="EMBL" id="SCL92910.1"/>
    </source>
</evidence>
<dbReference type="NCBIfam" id="TIGR01590">
    <property type="entry name" value="yir-bir-cir_Pla"/>
    <property type="match status" value="1"/>
</dbReference>
<keyword evidence="1" id="KW-0472">Membrane</keyword>
<proteinExistence type="predicted"/>
<keyword evidence="1" id="KW-0812">Transmembrane</keyword>